<dbReference type="OrthoDB" id="2328643at2759"/>
<evidence type="ECO:0000313" key="2">
    <source>
        <dbReference type="EMBL" id="KAF9585911.1"/>
    </source>
</evidence>
<keyword evidence="3" id="KW-1185">Reference proteome</keyword>
<evidence type="ECO:0000313" key="3">
    <source>
        <dbReference type="Proteomes" id="UP000780801"/>
    </source>
</evidence>
<dbReference type="Proteomes" id="UP000780801">
    <property type="component" value="Unassembled WGS sequence"/>
</dbReference>
<feature type="compositionally biased region" description="Polar residues" evidence="1">
    <location>
        <begin position="68"/>
        <end position="77"/>
    </location>
</feature>
<reference evidence="2" key="1">
    <citation type="journal article" date="2020" name="Fungal Divers.">
        <title>Resolving the Mortierellaceae phylogeny through synthesis of multi-gene phylogenetics and phylogenomics.</title>
        <authorList>
            <person name="Vandepol N."/>
            <person name="Liber J."/>
            <person name="Desiro A."/>
            <person name="Na H."/>
            <person name="Kennedy M."/>
            <person name="Barry K."/>
            <person name="Grigoriev I.V."/>
            <person name="Miller A.N."/>
            <person name="O'Donnell K."/>
            <person name="Stajich J.E."/>
            <person name="Bonito G."/>
        </authorList>
    </citation>
    <scope>NUCLEOTIDE SEQUENCE</scope>
    <source>
        <strain evidence="2">KOD1015</strain>
    </source>
</reference>
<comment type="caution">
    <text evidence="2">The sequence shown here is derived from an EMBL/GenBank/DDBJ whole genome shotgun (WGS) entry which is preliminary data.</text>
</comment>
<feature type="region of interest" description="Disordered" evidence="1">
    <location>
        <begin position="50"/>
        <end position="78"/>
    </location>
</feature>
<dbReference type="EMBL" id="JAABOA010000101">
    <property type="protein sequence ID" value="KAF9585911.1"/>
    <property type="molecule type" value="Genomic_DNA"/>
</dbReference>
<name>A0A9P6KI71_9FUNG</name>
<evidence type="ECO:0000256" key="1">
    <source>
        <dbReference type="SAM" id="MobiDB-lite"/>
    </source>
</evidence>
<feature type="region of interest" description="Disordered" evidence="1">
    <location>
        <begin position="100"/>
        <end position="120"/>
    </location>
</feature>
<gene>
    <name evidence="2" type="ORF">BGW38_000067</name>
</gene>
<sequence>MTDFYPSCIHSTFNHNTVSLSGQSNSTDSSSCSCEDCSRYRAPLQSLSTIQEPTLGGGSSGADHVGANVSTSSSAPQRTFLTRRTSSSTGSGFGFGGTMNSSTAPSISPKGAPAGFGAGIRPHQRRASVEYSNSERIFVQHSTACDCRGSGVGCGCSYDCSC</sequence>
<dbReference type="AlphaFoldDB" id="A0A9P6KI71"/>
<organism evidence="2 3">
    <name type="scientific">Lunasporangiospora selenospora</name>
    <dbReference type="NCBI Taxonomy" id="979761"/>
    <lineage>
        <taxon>Eukaryota</taxon>
        <taxon>Fungi</taxon>
        <taxon>Fungi incertae sedis</taxon>
        <taxon>Mucoromycota</taxon>
        <taxon>Mortierellomycotina</taxon>
        <taxon>Mortierellomycetes</taxon>
        <taxon>Mortierellales</taxon>
        <taxon>Mortierellaceae</taxon>
        <taxon>Lunasporangiospora</taxon>
    </lineage>
</organism>
<proteinExistence type="predicted"/>
<protein>
    <submittedName>
        <fullName evidence="2">Uncharacterized protein</fullName>
    </submittedName>
</protein>
<accession>A0A9P6KI71</accession>